<comment type="caution">
    <text evidence="1">The sequence shown here is derived from an EMBL/GenBank/DDBJ whole genome shotgun (WGS) entry which is preliminary data.</text>
</comment>
<reference evidence="1 2" key="2">
    <citation type="submission" date="2017-10" db="EMBL/GenBank/DDBJ databases">
        <title>Genome analyses suggest a sexual origin of heterokaryosis in a supposedly ancient asexual fungus.</title>
        <authorList>
            <person name="Corradi N."/>
            <person name="Sedzielewska K."/>
            <person name="Noel J."/>
            <person name="Charron P."/>
            <person name="Farinelli L."/>
            <person name="Marton T."/>
            <person name="Kruger M."/>
            <person name="Pelin A."/>
            <person name="Brachmann A."/>
            <person name="Corradi N."/>
        </authorList>
    </citation>
    <scope>NUCLEOTIDE SEQUENCE [LARGE SCALE GENOMIC DNA]</scope>
    <source>
        <strain evidence="1 2">A1</strain>
    </source>
</reference>
<sequence>MEDMHTVECNIPEFPDYGVNDMMDHLNIFKKKIHGIDEENIEEAIKDAFMQTDNVWKDKSFKFAFTWIGYGKMDGSRCVEGKLNIRPVRIKQITRINYAV</sequence>
<organism evidence="1 2">
    <name type="scientific">Rhizophagus irregularis</name>
    <dbReference type="NCBI Taxonomy" id="588596"/>
    <lineage>
        <taxon>Eukaryota</taxon>
        <taxon>Fungi</taxon>
        <taxon>Fungi incertae sedis</taxon>
        <taxon>Mucoromycota</taxon>
        <taxon>Glomeromycotina</taxon>
        <taxon>Glomeromycetes</taxon>
        <taxon>Glomerales</taxon>
        <taxon>Glomeraceae</taxon>
        <taxon>Rhizophagus</taxon>
    </lineage>
</organism>
<accession>A0A2N0S165</accession>
<reference evidence="1 2" key="1">
    <citation type="submission" date="2017-10" db="EMBL/GenBank/DDBJ databases">
        <title>Extensive intraspecific genome diversity in a model arbuscular mycorrhizal fungus.</title>
        <authorList>
            <person name="Chen E.C.H."/>
            <person name="Morin E."/>
            <person name="Baudet D."/>
            <person name="Noel J."/>
            <person name="Ndikumana S."/>
            <person name="Charron P."/>
            <person name="St-Onge C."/>
            <person name="Giorgi J."/>
            <person name="Grigoriev I.V."/>
            <person name="Roux C."/>
            <person name="Martin F.M."/>
            <person name="Corradi N."/>
        </authorList>
    </citation>
    <scope>NUCLEOTIDE SEQUENCE [LARGE SCALE GENOMIC DNA]</scope>
    <source>
        <strain evidence="1 2">A1</strain>
    </source>
</reference>
<dbReference type="VEuPathDB" id="FungiDB:FUN_012044"/>
<dbReference type="VEuPathDB" id="FungiDB:RhiirA1_456200"/>
<protein>
    <submittedName>
        <fullName evidence="1">Uncharacterized protein</fullName>
    </submittedName>
</protein>
<evidence type="ECO:0000313" key="2">
    <source>
        <dbReference type="Proteomes" id="UP000232688"/>
    </source>
</evidence>
<name>A0A2N0S165_9GLOM</name>
<dbReference type="AlphaFoldDB" id="A0A2N0S165"/>
<dbReference type="EMBL" id="LLXH01000285">
    <property type="protein sequence ID" value="PKC69301.1"/>
    <property type="molecule type" value="Genomic_DNA"/>
</dbReference>
<dbReference type="Proteomes" id="UP000232688">
    <property type="component" value="Unassembled WGS sequence"/>
</dbReference>
<proteinExistence type="predicted"/>
<gene>
    <name evidence="1" type="ORF">RhiirA1_456200</name>
</gene>
<evidence type="ECO:0000313" key="1">
    <source>
        <dbReference type="EMBL" id="PKC69301.1"/>
    </source>
</evidence>